<dbReference type="EMBL" id="CP029159">
    <property type="protein sequence ID" value="QKM70604.1"/>
    <property type="molecule type" value="Genomic_DNA"/>
</dbReference>
<dbReference type="SMART" id="SM00860">
    <property type="entry name" value="SMI1_KNR4"/>
    <property type="match status" value="1"/>
</dbReference>
<evidence type="ECO:0000313" key="3">
    <source>
        <dbReference type="Proteomes" id="UP000005940"/>
    </source>
</evidence>
<reference evidence="2 3" key="1">
    <citation type="journal article" date="2012" name="J. Bacteriol.">
        <title>Draft genome of Streptomyces tsukubaensis NRRL 18488, the producer of the clinically important immunosuppressant tacrolimus (FK506).</title>
        <authorList>
            <person name="Barreiro C."/>
            <person name="Prieto C."/>
            <person name="Sola-Landa A."/>
            <person name="Solera E."/>
            <person name="Martinez-Castro M."/>
            <person name="Perez-Redondo R."/>
            <person name="Garcia-Estrada C."/>
            <person name="Aparicio J.F."/>
            <person name="Fernandez-Martinez L.T."/>
            <person name="Santos-Aberturas J."/>
            <person name="Salehi-Najafabadi Z."/>
            <person name="Rodriguez-Garcia A."/>
            <person name="Tauch A."/>
            <person name="Martin J.F."/>
        </authorList>
    </citation>
    <scope>NUCLEOTIDE SEQUENCE [LARGE SCALE GENOMIC DNA]</scope>
    <source>
        <strain evidence="3">DSM 42081 / NBRC 108919 / NRRL 18488 / 9993</strain>
    </source>
</reference>
<dbReference type="AlphaFoldDB" id="I2MVG7"/>
<dbReference type="Proteomes" id="UP000005940">
    <property type="component" value="Chromosome"/>
</dbReference>
<dbReference type="InterPro" id="IPR018958">
    <property type="entry name" value="Knr4/Smi1-like_dom"/>
</dbReference>
<dbReference type="InterPro" id="IPR037883">
    <property type="entry name" value="Knr4/Smi1-like_sf"/>
</dbReference>
<keyword evidence="3" id="KW-1185">Reference proteome</keyword>
<accession>I2MVG7</accession>
<dbReference type="Pfam" id="PF09346">
    <property type="entry name" value="SMI1_KNR4"/>
    <property type="match status" value="1"/>
</dbReference>
<organism evidence="2 3">
    <name type="scientific">Streptomyces tsukubensis (strain DSM 42081 / NBRC 108919 / NRRL 18488 / 9993)</name>
    <dbReference type="NCBI Taxonomy" id="1114943"/>
    <lineage>
        <taxon>Bacteria</taxon>
        <taxon>Bacillati</taxon>
        <taxon>Actinomycetota</taxon>
        <taxon>Actinomycetes</taxon>
        <taxon>Kitasatosporales</taxon>
        <taxon>Streptomycetaceae</taxon>
        <taxon>Streptomyces</taxon>
    </lineage>
</organism>
<feature type="domain" description="Knr4/Smi1-like" evidence="1">
    <location>
        <begin position="170"/>
        <end position="312"/>
    </location>
</feature>
<gene>
    <name evidence="2" type="ORF">STSU_029170</name>
</gene>
<dbReference type="SUPFAM" id="SSF160631">
    <property type="entry name" value="SMI1/KNR4-like"/>
    <property type="match status" value="1"/>
</dbReference>
<proteinExistence type="predicted"/>
<dbReference type="RefSeq" id="WP_006350261.1">
    <property type="nucleotide sequence ID" value="NZ_CP029159.1"/>
</dbReference>
<sequence>MTDNIPSSAPVFAFTTWEPVLRLLRAGRAARSGGPPVRVVGRIGRGSWSLDLVRPGPGPGGAARVEGVQDEMDAVDRVRGALEAVGAEEVSFCAEIAADGRTALQLIGPSSAVESAAGGTGPGVLLLVEGAVPAPRRRLPASAPGAVAAPSADPGLLERTLRERLPDAVGATEAELAAAEERLGIALPAELKALYRATRARRADRPASKIFRAVGCELLEPDRVHIADPSSRPWSWASAALDASGARPGDAVQGLVGSPGWIVFGDTGGGDRLAIDLTPGAGGHIGQIIVISHEENIGAGLVADSLTDLVLGRHSAGGAVREPGPEPVAWVNERSVRSVEAAAHPGLEVLSLGVWEGEPFSLAPVVGLPGLRTLSAHPGTLADPREIAGLTGLEFLELGPADWRVLLDAGAVPRSLLAAGIEDYGRDPLPNVDLANELLALWGRPPIIRRAVKGDLGPPG</sequence>
<protein>
    <submittedName>
        <fullName evidence="2">SMI1/KNR4 family protein</fullName>
    </submittedName>
</protein>
<name>I2MVG7_STRT9</name>
<dbReference type="Gene3D" id="3.40.1580.10">
    <property type="entry name" value="SMI1/KNR4-like"/>
    <property type="match status" value="1"/>
</dbReference>
<evidence type="ECO:0000259" key="1">
    <source>
        <dbReference type="SMART" id="SM00860"/>
    </source>
</evidence>
<evidence type="ECO:0000313" key="2">
    <source>
        <dbReference type="EMBL" id="QKM70604.1"/>
    </source>
</evidence>